<comment type="caution">
    <text evidence="3">The sequence shown here is derived from an EMBL/GenBank/DDBJ whole genome shotgun (WGS) entry which is preliminary data.</text>
</comment>
<dbReference type="PANTHER" id="PTHR19372">
    <property type="entry name" value="SULFITE REDUCTASE"/>
    <property type="match status" value="1"/>
</dbReference>
<dbReference type="EMBL" id="JARACI010000879">
    <property type="protein sequence ID" value="MDD9206422.1"/>
    <property type="molecule type" value="Genomic_DNA"/>
</dbReference>
<keyword evidence="1" id="KW-1133">Transmembrane helix</keyword>
<feature type="transmembrane region" description="Helical" evidence="1">
    <location>
        <begin position="118"/>
        <end position="138"/>
    </location>
</feature>
<reference evidence="3" key="1">
    <citation type="submission" date="2023-02" db="EMBL/GenBank/DDBJ databases">
        <title>Georgenia sp.10Sc9-8, isolated from a soil sample collected from the Taklamakan desert.</title>
        <authorList>
            <person name="Liu S."/>
        </authorList>
    </citation>
    <scope>NUCLEOTIDE SEQUENCE</scope>
    <source>
        <strain evidence="3">10Sc9-8</strain>
    </source>
</reference>
<dbReference type="Gene3D" id="3.90.420.10">
    <property type="entry name" value="Oxidoreductase, molybdopterin-binding domain"/>
    <property type="match status" value="1"/>
</dbReference>
<evidence type="ECO:0000313" key="3">
    <source>
        <dbReference type="EMBL" id="MDD9206422.1"/>
    </source>
</evidence>
<evidence type="ECO:0000259" key="2">
    <source>
        <dbReference type="Pfam" id="PF00174"/>
    </source>
</evidence>
<dbReference type="InterPro" id="IPR036374">
    <property type="entry name" value="OxRdtase_Mopterin-bd_sf"/>
</dbReference>
<keyword evidence="4" id="KW-1185">Reference proteome</keyword>
<feature type="transmembrane region" description="Helical" evidence="1">
    <location>
        <begin position="159"/>
        <end position="181"/>
    </location>
</feature>
<evidence type="ECO:0000256" key="1">
    <source>
        <dbReference type="SAM" id="Phobius"/>
    </source>
</evidence>
<sequence>MSARGGAGLLGVVVTGGAVLLAEILAALAGSGPGPVEAVAERFIDHTPAWLKDLAIAAFGTWDKLALSVGIAVVMTLLAVLAGRSEYRRRWAGAAVVLGQGLVAALAIFTHPQGGLSATWPVLVGSVVGALVLSAVLAPPERWDPGRAMADRRVLDRRSLLIGAGVLGAAALVGAGVTRVVQARRPPTLPRALPSPATPARPVPAGATFDVRGLTPFRTPNADFYRIDTAFFAPQVDAASWELRVHGLVDQEVRMTLEDLLEEPMTEAWVTLACVSNEVGGDLVGNARWLGIPVRDVLSRAGVQEAADMVLSRSTDGFSASTPLAAMTDDRNALIAVGMNGEPLPPEHGYPVRLVVPGLYGYVSATKWLAELEVTRFADASAYWTDRGWSERGPVKISSRIDTPAEGADLAPGEVVVAGMAWNQHTGIAEVEVRVDDGEWLPARLAEDVNVDTWTQWLMVWDATPGEHRLQVRATGRDGEIQTGERTGVVPDGATGWHEVRVIVA</sequence>
<dbReference type="Pfam" id="PF17957">
    <property type="entry name" value="Big_7"/>
    <property type="match status" value="1"/>
</dbReference>
<evidence type="ECO:0000313" key="4">
    <source>
        <dbReference type="Proteomes" id="UP001165561"/>
    </source>
</evidence>
<gene>
    <name evidence="3" type="ORF">PU560_08060</name>
</gene>
<feature type="transmembrane region" description="Helical" evidence="1">
    <location>
        <begin position="64"/>
        <end position="82"/>
    </location>
</feature>
<dbReference type="Proteomes" id="UP001165561">
    <property type="component" value="Unassembled WGS sequence"/>
</dbReference>
<organism evidence="3 4">
    <name type="scientific">Georgenia halotolerans</name>
    <dbReference type="NCBI Taxonomy" id="3028317"/>
    <lineage>
        <taxon>Bacteria</taxon>
        <taxon>Bacillati</taxon>
        <taxon>Actinomycetota</taxon>
        <taxon>Actinomycetes</taxon>
        <taxon>Micrococcales</taxon>
        <taxon>Bogoriellaceae</taxon>
        <taxon>Georgenia</taxon>
    </lineage>
</organism>
<accession>A0ABT5TWJ6</accession>
<proteinExistence type="predicted"/>
<dbReference type="InterPro" id="IPR000572">
    <property type="entry name" value="OxRdtase_Mopterin-bd_dom"/>
</dbReference>
<keyword evidence="1" id="KW-0812">Transmembrane</keyword>
<dbReference type="InterPro" id="IPR014756">
    <property type="entry name" value="Ig_E-set"/>
</dbReference>
<keyword evidence="1" id="KW-0472">Membrane</keyword>
<dbReference type="Gene3D" id="2.60.40.650">
    <property type="match status" value="1"/>
</dbReference>
<dbReference type="SUPFAM" id="SSF81296">
    <property type="entry name" value="E set domains"/>
    <property type="match status" value="1"/>
</dbReference>
<dbReference type="PANTHER" id="PTHR19372:SF7">
    <property type="entry name" value="SULFITE OXIDASE, MITOCHONDRIAL"/>
    <property type="match status" value="1"/>
</dbReference>
<feature type="domain" description="Oxidoreductase molybdopterin-binding" evidence="2">
    <location>
        <begin position="233"/>
        <end position="380"/>
    </location>
</feature>
<dbReference type="Pfam" id="PF00174">
    <property type="entry name" value="Oxidored_molyb"/>
    <property type="match status" value="1"/>
</dbReference>
<dbReference type="SUPFAM" id="SSF56524">
    <property type="entry name" value="Oxidoreductase molybdopterin-binding domain"/>
    <property type="match status" value="1"/>
</dbReference>
<feature type="transmembrane region" description="Helical" evidence="1">
    <location>
        <begin position="91"/>
        <end position="112"/>
    </location>
</feature>
<protein>
    <submittedName>
        <fullName evidence="3">Molybdopterin-dependent oxidoreductase</fullName>
    </submittedName>
</protein>
<name>A0ABT5TWJ6_9MICO</name>